<feature type="transmembrane region" description="Helical" evidence="5">
    <location>
        <begin position="296"/>
        <end position="314"/>
    </location>
</feature>
<comment type="subcellular location">
    <subcellularLocation>
        <location evidence="1">Cell membrane</location>
        <topology evidence="1">Multi-pass membrane protein</topology>
    </subcellularLocation>
</comment>
<dbReference type="Pfam" id="PF07690">
    <property type="entry name" value="MFS_1"/>
    <property type="match status" value="1"/>
</dbReference>
<dbReference type="PANTHER" id="PTHR42910">
    <property type="entry name" value="TRANSPORTER SCO4007-RELATED"/>
    <property type="match status" value="1"/>
</dbReference>
<feature type="transmembrane region" description="Helical" evidence="5">
    <location>
        <begin position="360"/>
        <end position="379"/>
    </location>
</feature>
<evidence type="ECO:0000259" key="6">
    <source>
        <dbReference type="PROSITE" id="PS50850"/>
    </source>
</evidence>
<feature type="transmembrane region" description="Helical" evidence="5">
    <location>
        <begin position="268"/>
        <end position="290"/>
    </location>
</feature>
<dbReference type="Proteomes" id="UP000604117">
    <property type="component" value="Unassembled WGS sequence"/>
</dbReference>
<gene>
    <name evidence="7" type="ORF">Asi02nite_12720</name>
</gene>
<feature type="domain" description="Major facilitator superfamily (MFS) profile" evidence="6">
    <location>
        <begin position="1"/>
        <end position="383"/>
    </location>
</feature>
<evidence type="ECO:0000256" key="5">
    <source>
        <dbReference type="SAM" id="Phobius"/>
    </source>
</evidence>
<keyword evidence="4 5" id="KW-0472">Membrane</keyword>
<reference evidence="7 8" key="1">
    <citation type="submission" date="2021-01" db="EMBL/GenBank/DDBJ databases">
        <title>Whole genome shotgun sequence of Asanoa siamensis NBRC 107932.</title>
        <authorList>
            <person name="Komaki H."/>
            <person name="Tamura T."/>
        </authorList>
    </citation>
    <scope>NUCLEOTIDE SEQUENCE [LARGE SCALE GENOMIC DNA]</scope>
    <source>
        <strain evidence="7 8">NBRC 107932</strain>
    </source>
</reference>
<keyword evidence="3 5" id="KW-1133">Transmembrane helix</keyword>
<feature type="transmembrane region" description="Helical" evidence="5">
    <location>
        <begin position="128"/>
        <end position="150"/>
    </location>
</feature>
<feature type="transmembrane region" description="Helical" evidence="5">
    <location>
        <begin position="208"/>
        <end position="230"/>
    </location>
</feature>
<evidence type="ECO:0000256" key="2">
    <source>
        <dbReference type="ARBA" id="ARBA00022692"/>
    </source>
</evidence>
<protein>
    <submittedName>
        <fullName evidence="7">MFS transporter</fullName>
    </submittedName>
</protein>
<evidence type="ECO:0000256" key="1">
    <source>
        <dbReference type="ARBA" id="ARBA00004651"/>
    </source>
</evidence>
<proteinExistence type="predicted"/>
<feature type="transmembrane region" description="Helical" evidence="5">
    <location>
        <begin position="156"/>
        <end position="174"/>
    </location>
</feature>
<feature type="transmembrane region" description="Helical" evidence="5">
    <location>
        <begin position="71"/>
        <end position="90"/>
    </location>
</feature>
<feature type="transmembrane region" description="Helical" evidence="5">
    <location>
        <begin position="334"/>
        <end position="354"/>
    </location>
</feature>
<sequence length="394" mass="39947">MTRGLTVLFAVTAGVAVGNLYWAQPLLDLIAASLDSSPASAGWLVTTTQIGYAVGVLLIVPLGDVADRRRLLPGVLLACAGALLLCATAPTMPVLLAAGAVLGLTTVAGPILMPLSGDLADPATRGRVVGTVAAGLLTGILAARTISGLLAAAAGWRAVFALAALVTATLAVALRRTLPALPPRTALPYPRLIASIAPLALRDRTVRWTLLLTALGFAVFTMFWTSLTFLLSAPPFAYPVSVIGLFGLAGLAGALAARRAGRLHDTGVSIPATGAAWLAILLAYVAAAFFGGSVTLLLIAVVVLDVAFQVAAILNQTRIFATSTTARSRLNTAFVVATFTGGALGSAAATTLWSTGGWPTITTTGAAASCAALAIWAIGRPRTQTTAEPHPSDG</sequence>
<evidence type="ECO:0000313" key="7">
    <source>
        <dbReference type="EMBL" id="GIF71754.1"/>
    </source>
</evidence>
<dbReference type="InterPro" id="IPR020846">
    <property type="entry name" value="MFS_dom"/>
</dbReference>
<name>A0ABQ4CKD8_9ACTN</name>
<evidence type="ECO:0000256" key="4">
    <source>
        <dbReference type="ARBA" id="ARBA00023136"/>
    </source>
</evidence>
<organism evidence="7 8">
    <name type="scientific">Asanoa siamensis</name>
    <dbReference type="NCBI Taxonomy" id="926357"/>
    <lineage>
        <taxon>Bacteria</taxon>
        <taxon>Bacillati</taxon>
        <taxon>Actinomycetota</taxon>
        <taxon>Actinomycetes</taxon>
        <taxon>Micromonosporales</taxon>
        <taxon>Micromonosporaceae</taxon>
        <taxon>Asanoa</taxon>
    </lineage>
</organism>
<accession>A0ABQ4CKD8</accession>
<feature type="transmembrane region" description="Helical" evidence="5">
    <location>
        <begin position="236"/>
        <end position="256"/>
    </location>
</feature>
<evidence type="ECO:0000256" key="3">
    <source>
        <dbReference type="ARBA" id="ARBA00022989"/>
    </source>
</evidence>
<feature type="transmembrane region" description="Helical" evidence="5">
    <location>
        <begin position="96"/>
        <end position="116"/>
    </location>
</feature>
<dbReference type="CDD" id="cd17324">
    <property type="entry name" value="MFS_NepI_like"/>
    <property type="match status" value="1"/>
</dbReference>
<dbReference type="RefSeq" id="WP_203711224.1">
    <property type="nucleotide sequence ID" value="NZ_BONE01000007.1"/>
</dbReference>
<feature type="transmembrane region" description="Helical" evidence="5">
    <location>
        <begin position="40"/>
        <end position="59"/>
    </location>
</feature>
<dbReference type="InterPro" id="IPR036259">
    <property type="entry name" value="MFS_trans_sf"/>
</dbReference>
<comment type="caution">
    <text evidence="7">The sequence shown here is derived from an EMBL/GenBank/DDBJ whole genome shotgun (WGS) entry which is preliminary data.</text>
</comment>
<dbReference type="PANTHER" id="PTHR42910:SF1">
    <property type="entry name" value="MAJOR FACILITATOR SUPERFAMILY (MFS) PROFILE DOMAIN-CONTAINING PROTEIN"/>
    <property type="match status" value="1"/>
</dbReference>
<keyword evidence="8" id="KW-1185">Reference proteome</keyword>
<dbReference type="Gene3D" id="1.20.1250.20">
    <property type="entry name" value="MFS general substrate transporter like domains"/>
    <property type="match status" value="1"/>
</dbReference>
<dbReference type="EMBL" id="BONE01000007">
    <property type="protein sequence ID" value="GIF71754.1"/>
    <property type="molecule type" value="Genomic_DNA"/>
</dbReference>
<dbReference type="InterPro" id="IPR011701">
    <property type="entry name" value="MFS"/>
</dbReference>
<dbReference type="SUPFAM" id="SSF103473">
    <property type="entry name" value="MFS general substrate transporter"/>
    <property type="match status" value="1"/>
</dbReference>
<evidence type="ECO:0000313" key="8">
    <source>
        <dbReference type="Proteomes" id="UP000604117"/>
    </source>
</evidence>
<dbReference type="PROSITE" id="PS50850">
    <property type="entry name" value="MFS"/>
    <property type="match status" value="1"/>
</dbReference>
<keyword evidence="2 5" id="KW-0812">Transmembrane</keyword>